<evidence type="ECO:0000313" key="2">
    <source>
        <dbReference type="Proteomes" id="UP001239111"/>
    </source>
</evidence>
<dbReference type="Proteomes" id="UP001239111">
    <property type="component" value="Chromosome 3"/>
</dbReference>
<gene>
    <name evidence="1" type="ORF">QAD02_004537</name>
</gene>
<organism evidence="1 2">
    <name type="scientific">Eretmocerus hayati</name>
    <dbReference type="NCBI Taxonomy" id="131215"/>
    <lineage>
        <taxon>Eukaryota</taxon>
        <taxon>Metazoa</taxon>
        <taxon>Ecdysozoa</taxon>
        <taxon>Arthropoda</taxon>
        <taxon>Hexapoda</taxon>
        <taxon>Insecta</taxon>
        <taxon>Pterygota</taxon>
        <taxon>Neoptera</taxon>
        <taxon>Endopterygota</taxon>
        <taxon>Hymenoptera</taxon>
        <taxon>Apocrita</taxon>
        <taxon>Proctotrupomorpha</taxon>
        <taxon>Chalcidoidea</taxon>
        <taxon>Aphelinidae</taxon>
        <taxon>Aphelininae</taxon>
        <taxon>Eretmocerus</taxon>
    </lineage>
</organism>
<reference evidence="1" key="1">
    <citation type="submission" date="2023-04" db="EMBL/GenBank/DDBJ databases">
        <title>A chromosome-level genome assembly of the parasitoid wasp Eretmocerus hayati.</title>
        <authorList>
            <person name="Zhong Y."/>
            <person name="Liu S."/>
            <person name="Liu Y."/>
        </authorList>
    </citation>
    <scope>NUCLEOTIDE SEQUENCE</scope>
    <source>
        <strain evidence="1">ZJU_SS_LIU_2023</strain>
    </source>
</reference>
<proteinExistence type="predicted"/>
<protein>
    <submittedName>
        <fullName evidence="1">Uncharacterized protein</fullName>
    </submittedName>
</protein>
<accession>A0ACC2NUP0</accession>
<sequence length="224" mass="24950">MALLPTPESVLEQQVLVDGNTINYIKVGVGEHPVLLLPGSIGTAWIYFKPQIELLDRAKFTIIAWDPPGCRKSRPPDRSFSRGFHLKDALLAKKLMDILNHPKYSLVGWCAGGRTAIIMAAKFPQNIRKLVLSGTNAWIESSSIEIYQRLQNINGWPESMRSPVIACYGEGYFQRLCNGLLEAMKEAIDTDGGDFCKAHVSKIQCPTLIFHEEFNAVVESFLSA</sequence>
<evidence type="ECO:0000313" key="1">
    <source>
        <dbReference type="EMBL" id="KAJ8673275.1"/>
    </source>
</evidence>
<comment type="caution">
    <text evidence="1">The sequence shown here is derived from an EMBL/GenBank/DDBJ whole genome shotgun (WGS) entry which is preliminary data.</text>
</comment>
<dbReference type="EMBL" id="CM056743">
    <property type="protein sequence ID" value="KAJ8673275.1"/>
    <property type="molecule type" value="Genomic_DNA"/>
</dbReference>
<keyword evidence="2" id="KW-1185">Reference proteome</keyword>
<name>A0ACC2NUP0_9HYME</name>